<accession>A0A812Q3H3</accession>
<proteinExistence type="predicted"/>
<dbReference type="EMBL" id="CAJNIZ010015606">
    <property type="protein sequence ID" value="CAE7375480.1"/>
    <property type="molecule type" value="Genomic_DNA"/>
</dbReference>
<sequence>LGIGWNPVAVVSEGILVNPGQRDYRLQNVPAVLIGGKYLGTKTWPSAGTWTITYRAPVTLYIWVMKNHYNAGVDSALSSDGWEQVPSPGFKRSDNHELNVWKRSFATGTSYNVRTNNLMVGGVVSKGCEVAEAPEKEASGQKAMDMILEAAKAEGWLNAGGNISGDGDVVGFTSEGLQRWNNSLPPAGVVCEQRQIMAALPKKAPEPEKVKEPEKVWFKGRGGQTCTN</sequence>
<feature type="non-terminal residue" evidence="1">
    <location>
        <position position="228"/>
    </location>
</feature>
<organism evidence="1 2">
    <name type="scientific">Symbiodinium pilosum</name>
    <name type="common">Dinoflagellate</name>
    <dbReference type="NCBI Taxonomy" id="2952"/>
    <lineage>
        <taxon>Eukaryota</taxon>
        <taxon>Sar</taxon>
        <taxon>Alveolata</taxon>
        <taxon>Dinophyceae</taxon>
        <taxon>Suessiales</taxon>
        <taxon>Symbiodiniaceae</taxon>
        <taxon>Symbiodinium</taxon>
    </lineage>
</organism>
<protein>
    <submittedName>
        <fullName evidence="1">Uncharacterized protein</fullName>
    </submittedName>
</protein>
<evidence type="ECO:0000313" key="1">
    <source>
        <dbReference type="EMBL" id="CAE7375480.1"/>
    </source>
</evidence>
<evidence type="ECO:0000313" key="2">
    <source>
        <dbReference type="Proteomes" id="UP000649617"/>
    </source>
</evidence>
<reference evidence="1" key="1">
    <citation type="submission" date="2021-02" db="EMBL/GenBank/DDBJ databases">
        <authorList>
            <person name="Dougan E. K."/>
            <person name="Rhodes N."/>
            <person name="Thang M."/>
            <person name="Chan C."/>
        </authorList>
    </citation>
    <scope>NUCLEOTIDE SEQUENCE</scope>
</reference>
<keyword evidence="2" id="KW-1185">Reference proteome</keyword>
<gene>
    <name evidence="1" type="ORF">SPIL2461_LOCUS9126</name>
</gene>
<name>A0A812Q3H3_SYMPI</name>
<dbReference type="Proteomes" id="UP000649617">
    <property type="component" value="Unassembled WGS sequence"/>
</dbReference>
<dbReference type="OrthoDB" id="447457at2759"/>
<feature type="non-terminal residue" evidence="1">
    <location>
        <position position="1"/>
    </location>
</feature>
<dbReference type="AlphaFoldDB" id="A0A812Q3H3"/>
<comment type="caution">
    <text evidence="1">The sequence shown here is derived from an EMBL/GenBank/DDBJ whole genome shotgun (WGS) entry which is preliminary data.</text>
</comment>